<evidence type="ECO:0000256" key="1">
    <source>
        <dbReference type="SAM" id="Phobius"/>
    </source>
</evidence>
<comment type="caution">
    <text evidence="2">The sequence shown here is derived from an EMBL/GenBank/DDBJ whole genome shotgun (WGS) entry which is preliminary data.</text>
</comment>
<protein>
    <submittedName>
        <fullName evidence="2">Uncharacterized protein</fullName>
    </submittedName>
</protein>
<organism evidence="2 3">
    <name type="scientific">Andreesenia angusta</name>
    <dbReference type="NCBI Taxonomy" id="39480"/>
    <lineage>
        <taxon>Bacteria</taxon>
        <taxon>Bacillati</taxon>
        <taxon>Bacillota</taxon>
        <taxon>Tissierellia</taxon>
        <taxon>Tissierellales</taxon>
        <taxon>Gottschalkiaceae</taxon>
        <taxon>Andreesenia</taxon>
    </lineage>
</organism>
<keyword evidence="1" id="KW-1133">Transmembrane helix</keyword>
<dbReference type="AlphaFoldDB" id="A0A1S1V3M6"/>
<feature type="transmembrane region" description="Helical" evidence="1">
    <location>
        <begin position="6"/>
        <end position="23"/>
    </location>
</feature>
<keyword evidence="3" id="KW-1185">Reference proteome</keyword>
<evidence type="ECO:0000313" key="2">
    <source>
        <dbReference type="EMBL" id="OHW61212.1"/>
    </source>
</evidence>
<dbReference type="EMBL" id="MKIE01000025">
    <property type="protein sequence ID" value="OHW61212.1"/>
    <property type="molecule type" value="Genomic_DNA"/>
</dbReference>
<keyword evidence="1" id="KW-0812">Transmembrane</keyword>
<gene>
    <name evidence="2" type="ORF">EUAN_24370</name>
</gene>
<dbReference type="STRING" id="39480.EUAN_24370"/>
<sequence length="158" mass="18390">MKKRNIIIAVLLTFSVLIGYIVYHNSMNGKVSRDLDSNIPITLKFEYEDTHGGFLGDGTTLAEAKLKDSHIRNIIEKSKREWIKAPMPLEIQERVYGNEFEEALIPKIDNGYWTFLDRYRLDNELDTKPNVYYEHTGNYSLGVIDLDTNTLYYIKFDS</sequence>
<dbReference type="Proteomes" id="UP000180254">
    <property type="component" value="Unassembled WGS sequence"/>
</dbReference>
<reference evidence="2 3" key="1">
    <citation type="submission" date="2016-09" db="EMBL/GenBank/DDBJ databases">
        <title>Genome sequence of Eubacterium angustum.</title>
        <authorList>
            <person name="Poehlein A."/>
            <person name="Daniel R."/>
        </authorList>
    </citation>
    <scope>NUCLEOTIDE SEQUENCE [LARGE SCALE GENOMIC DNA]</scope>
    <source>
        <strain evidence="2 3">DSM 1989</strain>
    </source>
</reference>
<keyword evidence="1" id="KW-0472">Membrane</keyword>
<evidence type="ECO:0000313" key="3">
    <source>
        <dbReference type="Proteomes" id="UP000180254"/>
    </source>
</evidence>
<name>A0A1S1V3M6_9FIRM</name>
<accession>A0A1S1V3M6</accession>
<dbReference type="RefSeq" id="WP_071064822.1">
    <property type="nucleotide sequence ID" value="NZ_MKIE01000025.1"/>
</dbReference>
<dbReference type="OrthoDB" id="2039553at2"/>
<proteinExistence type="predicted"/>